<evidence type="ECO:0000313" key="3">
    <source>
        <dbReference type="Proteomes" id="UP000285084"/>
    </source>
</evidence>
<evidence type="ECO:0000313" key="2">
    <source>
        <dbReference type="EMBL" id="RKK31384.1"/>
    </source>
</evidence>
<dbReference type="VEuPathDB" id="FungiDB:FOMG_17532"/>
<dbReference type="EMBL" id="MRCX01003026">
    <property type="protein sequence ID" value="RKK31384.1"/>
    <property type="molecule type" value="Genomic_DNA"/>
</dbReference>
<feature type="compositionally biased region" description="Low complexity" evidence="1">
    <location>
        <begin position="30"/>
        <end position="43"/>
    </location>
</feature>
<gene>
    <name evidence="2" type="ORF">BFJ69_g18801</name>
</gene>
<name>A0A420M4D4_FUSOX</name>
<evidence type="ECO:0000256" key="1">
    <source>
        <dbReference type="SAM" id="MobiDB-lite"/>
    </source>
</evidence>
<reference evidence="2 3" key="1">
    <citation type="journal article" date="2018" name="Sci. Rep.">
        <title>Characterisation of pathogen-specific regions and novel effector candidates in Fusarium oxysporum f. sp. cepae.</title>
        <authorList>
            <person name="Armitage A.D."/>
            <person name="Taylor A."/>
            <person name="Sobczyk M.K."/>
            <person name="Baxter L."/>
            <person name="Greenfield B.P."/>
            <person name="Bates H.J."/>
            <person name="Wilson F."/>
            <person name="Jackson A.C."/>
            <person name="Ott S."/>
            <person name="Harrison R.J."/>
            <person name="Clarkson J.P."/>
        </authorList>
    </citation>
    <scope>NUCLEOTIDE SEQUENCE [LARGE SCALE GENOMIC DNA]</scope>
    <source>
        <strain evidence="2 3">Fo_A13</strain>
    </source>
</reference>
<dbReference type="VEuPathDB" id="FungiDB:FOXG_17733"/>
<dbReference type="AlphaFoldDB" id="A0A420M4D4"/>
<proteinExistence type="predicted"/>
<dbReference type="VEuPathDB" id="FungiDB:HZS61_011683"/>
<organism evidence="2 3">
    <name type="scientific">Fusarium oxysporum</name>
    <name type="common">Fusarium vascular wilt</name>
    <dbReference type="NCBI Taxonomy" id="5507"/>
    <lineage>
        <taxon>Eukaryota</taxon>
        <taxon>Fungi</taxon>
        <taxon>Dikarya</taxon>
        <taxon>Ascomycota</taxon>
        <taxon>Pezizomycotina</taxon>
        <taxon>Sordariomycetes</taxon>
        <taxon>Hypocreomycetidae</taxon>
        <taxon>Hypocreales</taxon>
        <taxon>Nectriaceae</taxon>
        <taxon>Fusarium</taxon>
        <taxon>Fusarium oxysporum species complex</taxon>
    </lineage>
</organism>
<feature type="compositionally biased region" description="Acidic residues" evidence="1">
    <location>
        <begin position="19"/>
        <end position="29"/>
    </location>
</feature>
<accession>A0A420M4D4</accession>
<feature type="non-terminal residue" evidence="2">
    <location>
        <position position="1"/>
    </location>
</feature>
<sequence>MCNEEQTRQGIAIDPEVVGADDNDNDSAADVESTRSSTASVSSSIYEYRKIQGRTYQNSHTTDYWAPNDEKHIEAFDVA</sequence>
<protein>
    <submittedName>
        <fullName evidence="2">Uncharacterized protein</fullName>
    </submittedName>
</protein>
<dbReference type="Proteomes" id="UP000285084">
    <property type="component" value="Unassembled WGS sequence"/>
</dbReference>
<comment type="caution">
    <text evidence="2">The sequence shown here is derived from an EMBL/GenBank/DDBJ whole genome shotgun (WGS) entry which is preliminary data.</text>
</comment>
<feature type="region of interest" description="Disordered" evidence="1">
    <location>
        <begin position="1"/>
        <end position="43"/>
    </location>
</feature>